<gene>
    <name evidence="2" type="ORF">CKO43_15805</name>
</gene>
<sequence>MLTLKYLQGYPAELLAQVQGLIDAGRLAEHVARRHPEASPVRNERELYDYVCALKARHMKSAPPLAKVVFDPKLHVVKNALGTHTAVSRVQGGRLQAKREIRIAALFKDGPADFLRTIAVHELAHLKEREHDKAFYALCRHMEPDYHALEFDLRLWLTARELGAGPADNARCTNTAKDSDGHGT</sequence>
<keyword evidence="2" id="KW-0378">Hydrolase</keyword>
<organism evidence="2 3">
    <name type="scientific">Rubrivivax gelatinosus</name>
    <name type="common">Rhodocyclus gelatinosus</name>
    <name type="synonym">Rhodopseudomonas gelatinosa</name>
    <dbReference type="NCBI Taxonomy" id="28068"/>
    <lineage>
        <taxon>Bacteria</taxon>
        <taxon>Pseudomonadati</taxon>
        <taxon>Pseudomonadota</taxon>
        <taxon>Betaproteobacteria</taxon>
        <taxon>Burkholderiales</taxon>
        <taxon>Sphaerotilaceae</taxon>
        <taxon>Rubrivivax</taxon>
    </lineage>
</organism>
<comment type="caution">
    <text evidence="2">The sequence shown here is derived from an EMBL/GenBank/DDBJ whole genome shotgun (WGS) entry which is preliminary data.</text>
</comment>
<dbReference type="PANTHER" id="PTHR30399:SF1">
    <property type="entry name" value="UTP PYROPHOSPHATASE"/>
    <property type="match status" value="1"/>
</dbReference>
<feature type="domain" description="YgjP-like metallopeptidase" evidence="1">
    <location>
        <begin position="96"/>
        <end position="151"/>
    </location>
</feature>
<dbReference type="Pfam" id="PF01863">
    <property type="entry name" value="YgjP-like"/>
    <property type="match status" value="1"/>
</dbReference>
<dbReference type="RefSeq" id="WP_200228840.1">
    <property type="nucleotide sequence ID" value="NZ_NRRT01000025.1"/>
</dbReference>
<reference evidence="2" key="1">
    <citation type="submission" date="2017-08" db="EMBL/GenBank/DDBJ databases">
        <authorList>
            <person name="Imhoff J.F."/>
            <person name="Rahn T."/>
            <person name="Kuenzel S."/>
            <person name="Neulinger S.C."/>
        </authorList>
    </citation>
    <scope>NUCLEOTIDE SEQUENCE</scope>
    <source>
        <strain evidence="2">IM 151</strain>
    </source>
</reference>
<evidence type="ECO:0000313" key="3">
    <source>
        <dbReference type="Proteomes" id="UP001041814"/>
    </source>
</evidence>
<protein>
    <submittedName>
        <fullName evidence="2">Metal-dependent hydrolase</fullName>
    </submittedName>
</protein>
<evidence type="ECO:0000259" key="1">
    <source>
        <dbReference type="Pfam" id="PF01863"/>
    </source>
</evidence>
<dbReference type="InterPro" id="IPR002725">
    <property type="entry name" value="YgjP-like_metallopeptidase"/>
</dbReference>
<keyword evidence="3" id="KW-1185">Reference proteome</keyword>
<accession>A0ABS1DX10</accession>
<evidence type="ECO:0000313" key="2">
    <source>
        <dbReference type="EMBL" id="MBK1714239.1"/>
    </source>
</evidence>
<dbReference type="PANTHER" id="PTHR30399">
    <property type="entry name" value="UNCHARACTERIZED PROTEIN YGJP"/>
    <property type="match status" value="1"/>
</dbReference>
<dbReference type="Gene3D" id="3.30.2010.10">
    <property type="entry name" value="Metalloproteases ('zincins'), catalytic domain"/>
    <property type="match status" value="1"/>
</dbReference>
<reference evidence="2" key="2">
    <citation type="journal article" date="2020" name="Microorganisms">
        <title>Osmotic Adaptation and Compatible Solute Biosynthesis of Phototrophic Bacteria as Revealed from Genome Analyses.</title>
        <authorList>
            <person name="Imhoff J.F."/>
            <person name="Rahn T."/>
            <person name="Kunzel S."/>
            <person name="Keller A."/>
            <person name="Neulinger S.C."/>
        </authorList>
    </citation>
    <scope>NUCLEOTIDE SEQUENCE</scope>
    <source>
        <strain evidence="2">IM 151</strain>
    </source>
</reference>
<dbReference type="Proteomes" id="UP001041814">
    <property type="component" value="Unassembled WGS sequence"/>
</dbReference>
<name>A0ABS1DX10_RUBGE</name>
<proteinExistence type="predicted"/>
<dbReference type="InterPro" id="IPR053136">
    <property type="entry name" value="UTP_pyrophosphatase-like"/>
</dbReference>
<dbReference type="EMBL" id="NRRU01000060">
    <property type="protein sequence ID" value="MBK1714239.1"/>
    <property type="molecule type" value="Genomic_DNA"/>
</dbReference>
<dbReference type="GO" id="GO:0016787">
    <property type="term" value="F:hydrolase activity"/>
    <property type="evidence" value="ECO:0007669"/>
    <property type="project" value="UniProtKB-KW"/>
</dbReference>